<dbReference type="InterPro" id="IPR005754">
    <property type="entry name" value="Sortase"/>
</dbReference>
<keyword evidence="1" id="KW-0378">Hydrolase</keyword>
<dbReference type="CDD" id="cd05826">
    <property type="entry name" value="Sortase_B"/>
    <property type="match status" value="1"/>
</dbReference>
<name>A0A4P6LRU3_9FIRM</name>
<dbReference type="AlphaFoldDB" id="A0A4P6LRU3"/>
<dbReference type="SUPFAM" id="SSF63817">
    <property type="entry name" value="Sortase"/>
    <property type="match status" value="1"/>
</dbReference>
<accession>A0A4P6LRU3</accession>
<protein>
    <recommendedName>
        <fullName evidence="6">Class B sortase</fullName>
    </recommendedName>
</protein>
<dbReference type="GO" id="GO:0016787">
    <property type="term" value="F:hydrolase activity"/>
    <property type="evidence" value="ECO:0007669"/>
    <property type="project" value="UniProtKB-KW"/>
</dbReference>
<gene>
    <name evidence="4" type="ORF">PMF13cell1_00129</name>
</gene>
<proteinExistence type="predicted"/>
<feature type="compositionally biased region" description="Acidic residues" evidence="3">
    <location>
        <begin position="64"/>
        <end position="78"/>
    </location>
</feature>
<evidence type="ECO:0008006" key="6">
    <source>
        <dbReference type="Google" id="ProtNLM"/>
    </source>
</evidence>
<organism evidence="4 5">
    <name type="scientific">Blautia producta</name>
    <dbReference type="NCBI Taxonomy" id="33035"/>
    <lineage>
        <taxon>Bacteria</taxon>
        <taxon>Bacillati</taxon>
        <taxon>Bacillota</taxon>
        <taxon>Clostridia</taxon>
        <taxon>Lachnospirales</taxon>
        <taxon>Lachnospiraceae</taxon>
        <taxon>Blautia</taxon>
    </lineage>
</organism>
<evidence type="ECO:0000256" key="2">
    <source>
        <dbReference type="PIRSR" id="PIRSR605754-1"/>
    </source>
</evidence>
<evidence type="ECO:0000313" key="4">
    <source>
        <dbReference type="EMBL" id="QBE94636.1"/>
    </source>
</evidence>
<dbReference type="Pfam" id="PF04203">
    <property type="entry name" value="Sortase"/>
    <property type="match status" value="1"/>
</dbReference>
<reference evidence="4 5" key="1">
    <citation type="submission" date="2019-01" db="EMBL/GenBank/DDBJ databases">
        <title>PMF-metabolizing Aryl O-demethylase.</title>
        <authorList>
            <person name="Kim M."/>
        </authorList>
    </citation>
    <scope>NUCLEOTIDE SEQUENCE [LARGE SCALE GENOMIC DNA]</scope>
    <source>
        <strain evidence="4 5">PMF1</strain>
    </source>
</reference>
<feature type="region of interest" description="Disordered" evidence="3">
    <location>
        <begin position="51"/>
        <end position="78"/>
    </location>
</feature>
<dbReference type="KEGG" id="bpro:PMF13cell1_00129"/>
<dbReference type="Proteomes" id="UP000289794">
    <property type="component" value="Chromosome"/>
</dbReference>
<dbReference type="EMBL" id="CP035945">
    <property type="protein sequence ID" value="QBE94636.1"/>
    <property type="molecule type" value="Genomic_DNA"/>
</dbReference>
<dbReference type="InterPro" id="IPR023365">
    <property type="entry name" value="Sortase_dom-sf"/>
</dbReference>
<dbReference type="RefSeq" id="WP_243097541.1">
    <property type="nucleotide sequence ID" value="NZ_CP035945.1"/>
</dbReference>
<sequence>MRKILWWIFIAAMLSVFCYSGWNLYSYWKEENTAGQTFDSITEIYQKAEEQTIPDVPPESPDASPEETVEEEAQADESISEGVLALHGENPDCVGWVQIEGTNVNYPVMYHPETKDYYLHRDFNGEYSKSGTPYIAEKCDLQTSDNITIYGHHMNSGSMFADLDKYKSRDYYLEHPVIQFDTIYGKGVYQIIAVFVTSVYESDTFAYYAFVEAENEREYMDYVNTCKELALYETGNSAEYGDKLITLSTCEYTLTNGRVVVVAKKMKG</sequence>
<feature type="active site" description="Acyl-thioester intermediate" evidence="2">
    <location>
        <position position="250"/>
    </location>
</feature>
<evidence type="ECO:0000256" key="3">
    <source>
        <dbReference type="SAM" id="MobiDB-lite"/>
    </source>
</evidence>
<dbReference type="InterPro" id="IPR009835">
    <property type="entry name" value="SrtB"/>
</dbReference>
<evidence type="ECO:0000313" key="5">
    <source>
        <dbReference type="Proteomes" id="UP000289794"/>
    </source>
</evidence>
<evidence type="ECO:0000256" key="1">
    <source>
        <dbReference type="ARBA" id="ARBA00022801"/>
    </source>
</evidence>
<feature type="active site" description="Proton donor/acceptor" evidence="2">
    <location>
        <position position="152"/>
    </location>
</feature>
<dbReference type="Gene3D" id="2.40.260.10">
    <property type="entry name" value="Sortase"/>
    <property type="match status" value="1"/>
</dbReference>